<comment type="subcellular location">
    <subcellularLocation>
        <location evidence="1">Membrane</location>
        <topology evidence="1">Single-pass membrane protein</topology>
    </subcellularLocation>
</comment>
<comment type="caution">
    <text evidence="6">The sequence shown here is derived from an EMBL/GenBank/DDBJ whole genome shotgun (WGS) entry which is preliminary data.</text>
</comment>
<protein>
    <submittedName>
        <fullName evidence="6">Translocation/assembly module TamB domain-containing protein</fullName>
    </submittedName>
</protein>
<proteinExistence type="predicted"/>
<keyword evidence="4" id="KW-0472">Membrane</keyword>
<evidence type="ECO:0000259" key="5">
    <source>
        <dbReference type="Pfam" id="PF04357"/>
    </source>
</evidence>
<organism evidence="6 7">
    <name type="scientific">Balneatrix alpica</name>
    <dbReference type="NCBI Taxonomy" id="75684"/>
    <lineage>
        <taxon>Bacteria</taxon>
        <taxon>Pseudomonadati</taxon>
        <taxon>Pseudomonadota</taxon>
        <taxon>Gammaproteobacteria</taxon>
        <taxon>Oceanospirillales</taxon>
        <taxon>Balneatrichaceae</taxon>
        <taxon>Balneatrix</taxon>
    </lineage>
</organism>
<evidence type="ECO:0000256" key="3">
    <source>
        <dbReference type="ARBA" id="ARBA00022989"/>
    </source>
</evidence>
<evidence type="ECO:0000256" key="4">
    <source>
        <dbReference type="ARBA" id="ARBA00023136"/>
    </source>
</evidence>
<name>A0ABV5ZA59_9GAMM</name>
<dbReference type="Pfam" id="PF04357">
    <property type="entry name" value="TamB"/>
    <property type="match status" value="1"/>
</dbReference>
<accession>A0ABV5ZA59</accession>
<keyword evidence="2" id="KW-0812">Transmembrane</keyword>
<evidence type="ECO:0000256" key="2">
    <source>
        <dbReference type="ARBA" id="ARBA00022692"/>
    </source>
</evidence>
<keyword evidence="3" id="KW-1133">Transmembrane helix</keyword>
<dbReference type="Proteomes" id="UP001589628">
    <property type="component" value="Unassembled WGS sequence"/>
</dbReference>
<dbReference type="PANTHER" id="PTHR36985">
    <property type="entry name" value="TRANSLOCATION AND ASSEMBLY MODULE SUBUNIT TAMB"/>
    <property type="match status" value="1"/>
</dbReference>
<evidence type="ECO:0000256" key="1">
    <source>
        <dbReference type="ARBA" id="ARBA00004167"/>
    </source>
</evidence>
<dbReference type="EMBL" id="JBHLZN010000002">
    <property type="protein sequence ID" value="MFB9886120.1"/>
    <property type="molecule type" value="Genomic_DNA"/>
</dbReference>
<gene>
    <name evidence="6" type="ORF">ACFFLH_06835</name>
</gene>
<dbReference type="PANTHER" id="PTHR36985:SF1">
    <property type="entry name" value="TRANSLOCATION AND ASSEMBLY MODULE SUBUNIT TAMB"/>
    <property type="match status" value="1"/>
</dbReference>
<dbReference type="InterPro" id="IPR007452">
    <property type="entry name" value="TamB_C"/>
</dbReference>
<evidence type="ECO:0000313" key="6">
    <source>
        <dbReference type="EMBL" id="MFB9886120.1"/>
    </source>
</evidence>
<keyword evidence="7" id="KW-1185">Reference proteome</keyword>
<reference evidence="6 7" key="1">
    <citation type="submission" date="2024-09" db="EMBL/GenBank/DDBJ databases">
        <authorList>
            <person name="Sun Q."/>
            <person name="Mori K."/>
        </authorList>
    </citation>
    <scope>NUCLEOTIDE SEQUENCE [LARGE SCALE GENOMIC DNA]</scope>
    <source>
        <strain evidence="6 7">ATCC 51285</strain>
    </source>
</reference>
<feature type="domain" description="Translocation and assembly module TamB C-terminal" evidence="5">
    <location>
        <begin position="918"/>
        <end position="1247"/>
    </location>
</feature>
<evidence type="ECO:0000313" key="7">
    <source>
        <dbReference type="Proteomes" id="UP001589628"/>
    </source>
</evidence>
<dbReference type="RefSeq" id="WP_027311616.1">
    <property type="nucleotide sequence ID" value="NZ_JBHLZN010000002.1"/>
</dbReference>
<sequence length="1248" mass="135487">MKGLLGRWSKRLAILLLCLVLISVLALGWLLGSRSGAQQILVWAASEGVQAAEVEGHLLGRLVLRQLQLQRPEVEGEIDELIVSWQPWQLLYGQVRIDEISLRGARLQLADSPAAEPDTPLTLPAIQLPLRLDLQRLQLAEVTLYPAAAQPLYLRSAQLRAAFDQQGLLIQQLQLDYPPLQAQLQAELQPWQDYPLQAQLSWQLDLAAQGQLQGHGQLQGTLAQQLTLSQQLEGLAQASLWLQLYHPLAEPSWQVNASLQELDWAKLAPQLAESQAQLKLLAEGDLHQYQAELQAQAILPEVGPSQLQVELQGDSQQLQLQQLLVTLADSPARLLAQGQLQGLDTEPQLQLQGQWQQLGYPLAEPLYRSASGRWQLTGSLQQFEASLEAVVAATDLPEAKLSWQGQGDTSGLNRMQLQVDTLGGQLQSRGSVSWQPQLAWQQQLELSQLQPGKHWPELSGTLGGRLLTQGKLATEGVEASLEIVELQGEWQKQPLSGRGLLHYHPGGLRIEQLDLALGQTKLAAHGRLEQQWALQWQLQAPSLAKVLPQMAGQLQASGKLTGSQQAPHLQAQVDGQKLVISGQQLQQLSANVALDMRPGQPANVQLVANKLILAGERWQQLSLDMQGTLEQHQIKLMLQGEPLTTQLHATGGWQQQQWQGQLQQWQLQSADMGQWSLAQAVTIKASAAQAGLQQPLCLLPLRPASAARLCLEGQWSVAEGSQAKLGLSALPLSLLSPYLPGSTAIEGELSMTADLQQQAGQAPRYQAQLQLSPSRFKLTDPKLQVALAQTRLSVQGSQDNVDAQLALKLPDVGGNLNATFSVKGLSREAKLQGEVLARLDDLGLVSVLAPQVQIKQGYLAADLQLAGRLQAPLIQGQLGLYQGLLEIPQAGLVLQELGLTLAPVTPGSATLQLQGQARSGQGLVRLHGELEPQASRGWLTLQGEDFQAYATQDIQAWISPNLRLDWQPQLTLVRGELLIPKAMISPPDLSSATTSSSDTVIVDGSTPEVRGESSRLDVEIRLRLGDQVWVDAFGFNGRLQGELEVRERGRGPRGTGTIEVASGEYELYGQKLSISRGGLVYTGGPLDNPGLDIRALRQVEQVEVGALVSGTLRQPSLKLISQPSMPDASILSYLLLGRAPGTSSGAEQSMLLRAAMALTMKGGNSITQKIATNLNVDELGFDGGEGLGEAAFFIGKYLSPQLYIKYGVGLLEPASQFLIRYKLTDNISFESQTGTNASGADVFYSIEK</sequence>